<feature type="transmembrane region" description="Helical" evidence="1">
    <location>
        <begin position="306"/>
        <end position="327"/>
    </location>
</feature>
<dbReference type="PANTHER" id="PTHR36435:SF1">
    <property type="entry name" value="CAAX AMINO TERMINAL PROTEASE FAMILY PROTEIN"/>
    <property type="match status" value="1"/>
</dbReference>
<feature type="transmembrane region" description="Helical" evidence="1">
    <location>
        <begin position="59"/>
        <end position="82"/>
    </location>
</feature>
<feature type="domain" description="CAAX prenyl protease 2/Lysostaphin resistance protein A-like" evidence="2">
    <location>
        <begin position="200"/>
        <end position="296"/>
    </location>
</feature>
<feature type="transmembrane region" description="Helical" evidence="1">
    <location>
        <begin position="232"/>
        <end position="249"/>
    </location>
</feature>
<dbReference type="PANTHER" id="PTHR36435">
    <property type="entry name" value="SLR1288 PROTEIN"/>
    <property type="match status" value="1"/>
</dbReference>
<accession>A0A024TIU5</accession>
<feature type="transmembrane region" description="Helical" evidence="1">
    <location>
        <begin position="256"/>
        <end position="275"/>
    </location>
</feature>
<dbReference type="InterPro" id="IPR003675">
    <property type="entry name" value="Rce1/LyrA-like_dom"/>
</dbReference>
<organism evidence="3">
    <name type="scientific">Aphanomyces invadans</name>
    <dbReference type="NCBI Taxonomy" id="157072"/>
    <lineage>
        <taxon>Eukaryota</taxon>
        <taxon>Sar</taxon>
        <taxon>Stramenopiles</taxon>
        <taxon>Oomycota</taxon>
        <taxon>Saprolegniomycetes</taxon>
        <taxon>Saprolegniales</taxon>
        <taxon>Verrucalvaceae</taxon>
        <taxon>Aphanomyces</taxon>
    </lineage>
</organism>
<dbReference type="AlphaFoldDB" id="A0A024TIU5"/>
<dbReference type="EMBL" id="KI913993">
    <property type="protein sequence ID" value="ETV93277.1"/>
    <property type="molecule type" value="Genomic_DNA"/>
</dbReference>
<sequence length="348" mass="38404">MQLDAPDNHAGAAEAHGDAHALLPPVDVLENGLIALIAPTEGSSLVHCEGARRKLQDSLLAAAVAWVELIAFMGETFFAMILSLVCRSCAAAAIQVVLSTSTTSSVCESLWDATFVCLYVLRRSASNFHQPSLRAWIRRLGLYPFSLSSLAIAWIVYQVVGFLAVWSYQRHTNEWIWSWGNYYSVDGTSATHELQRSHILEILVLSPIKEELVFRGVAFHVLSNRVPNHPKAAALCVSIVFGCTHLVNLMHAKFSVLYVAIQTCLGVQIGFFYGLQYLHTGSLFQVIVLHIVNNLLSSFTSTQMDITASALLQFLLWHSVVLYGLLIRWSMAQLCAKAARPGSAFKRD</sequence>
<protein>
    <recommendedName>
        <fullName evidence="2">CAAX prenyl protease 2/Lysostaphin resistance protein A-like domain-containing protein</fullName>
    </recommendedName>
</protein>
<feature type="transmembrane region" description="Helical" evidence="1">
    <location>
        <begin position="142"/>
        <end position="168"/>
    </location>
</feature>
<evidence type="ECO:0000313" key="3">
    <source>
        <dbReference type="EMBL" id="ETV93277.1"/>
    </source>
</evidence>
<keyword evidence="1" id="KW-0812">Transmembrane</keyword>
<dbReference type="GeneID" id="20089756"/>
<evidence type="ECO:0000259" key="2">
    <source>
        <dbReference type="Pfam" id="PF02517"/>
    </source>
</evidence>
<evidence type="ECO:0000256" key="1">
    <source>
        <dbReference type="SAM" id="Phobius"/>
    </source>
</evidence>
<dbReference type="GO" id="GO:0080120">
    <property type="term" value="P:CAAX-box protein maturation"/>
    <property type="evidence" value="ECO:0007669"/>
    <property type="project" value="UniProtKB-ARBA"/>
</dbReference>
<gene>
    <name evidence="3" type="ORF">H310_12706</name>
</gene>
<dbReference type="VEuPathDB" id="FungiDB:H310_12706"/>
<dbReference type="eggNOG" id="ENOG502S6GY">
    <property type="taxonomic scope" value="Eukaryota"/>
</dbReference>
<name>A0A024TIU5_9STRA</name>
<keyword evidence="1" id="KW-0472">Membrane</keyword>
<dbReference type="Pfam" id="PF02517">
    <property type="entry name" value="Rce1-like"/>
    <property type="match status" value="1"/>
</dbReference>
<keyword evidence="1" id="KW-1133">Transmembrane helix</keyword>
<dbReference type="RefSeq" id="XP_008878111.1">
    <property type="nucleotide sequence ID" value="XM_008879889.1"/>
</dbReference>
<proteinExistence type="predicted"/>
<dbReference type="GO" id="GO:0004175">
    <property type="term" value="F:endopeptidase activity"/>
    <property type="evidence" value="ECO:0007669"/>
    <property type="project" value="UniProtKB-ARBA"/>
</dbReference>
<dbReference type="OrthoDB" id="271604at2759"/>
<dbReference type="InterPro" id="IPR052710">
    <property type="entry name" value="CAAX_protease"/>
</dbReference>
<reference evidence="3" key="1">
    <citation type="submission" date="2013-12" db="EMBL/GenBank/DDBJ databases">
        <title>The Genome Sequence of Aphanomyces invadans NJM9701.</title>
        <authorList>
            <consortium name="The Broad Institute Genomics Platform"/>
            <person name="Russ C."/>
            <person name="Tyler B."/>
            <person name="van West P."/>
            <person name="Dieguez-Uribeondo J."/>
            <person name="Young S.K."/>
            <person name="Zeng Q."/>
            <person name="Gargeya S."/>
            <person name="Fitzgerald M."/>
            <person name="Abouelleil A."/>
            <person name="Alvarado L."/>
            <person name="Chapman S.B."/>
            <person name="Gainer-Dewar J."/>
            <person name="Goldberg J."/>
            <person name="Griggs A."/>
            <person name="Gujja S."/>
            <person name="Hansen M."/>
            <person name="Howarth C."/>
            <person name="Imamovic A."/>
            <person name="Ireland A."/>
            <person name="Larimer J."/>
            <person name="McCowan C."/>
            <person name="Murphy C."/>
            <person name="Pearson M."/>
            <person name="Poon T.W."/>
            <person name="Priest M."/>
            <person name="Roberts A."/>
            <person name="Saif S."/>
            <person name="Shea T."/>
            <person name="Sykes S."/>
            <person name="Wortman J."/>
            <person name="Nusbaum C."/>
            <person name="Birren B."/>
        </authorList>
    </citation>
    <scope>NUCLEOTIDE SEQUENCE [LARGE SCALE GENOMIC DNA]</scope>
    <source>
        <strain evidence="3">NJM9701</strain>
    </source>
</reference>